<evidence type="ECO:0000313" key="9">
    <source>
        <dbReference type="EMBL" id="KAF1769401.1"/>
    </source>
</evidence>
<dbReference type="PANTHER" id="PTHR21725">
    <property type="entry name" value="E3 UBIQUITIN-PROTEIN LIGASE UBR4"/>
    <property type="match status" value="1"/>
</dbReference>
<evidence type="ECO:0000256" key="1">
    <source>
        <dbReference type="ARBA" id="ARBA00009970"/>
    </source>
</evidence>
<evidence type="ECO:0000313" key="10">
    <source>
        <dbReference type="Proteomes" id="UP000483820"/>
    </source>
</evidence>
<dbReference type="KEGG" id="crq:GCK72_001218"/>
<dbReference type="PANTHER" id="PTHR21725:SF1">
    <property type="entry name" value="E3 UBIQUITIN-PROTEIN LIGASE UBR4"/>
    <property type="match status" value="1"/>
</dbReference>
<dbReference type="InterPro" id="IPR004190">
    <property type="entry name" value="DNA_pol_proc_fac"/>
</dbReference>
<dbReference type="GO" id="GO:0008270">
    <property type="term" value="F:zinc ion binding"/>
    <property type="evidence" value="ECO:0007669"/>
    <property type="project" value="UniProtKB-KW"/>
</dbReference>
<dbReference type="GeneID" id="9810963"/>
<dbReference type="PROSITE" id="PS52043">
    <property type="entry name" value="UBR4_E3"/>
    <property type="match status" value="1"/>
</dbReference>
<evidence type="ECO:0000256" key="4">
    <source>
        <dbReference type="ARBA" id="ARBA00022833"/>
    </source>
</evidence>
<feature type="coiled-coil region" evidence="7">
    <location>
        <begin position="1332"/>
        <end position="1373"/>
    </location>
</feature>
<comment type="similarity">
    <text evidence="1 6">Belongs to the UBR4 family.</text>
</comment>
<dbReference type="Pfam" id="PF13764">
    <property type="entry name" value="E3_UbLigase_R4"/>
    <property type="match status" value="1"/>
</dbReference>
<organism evidence="9 10">
    <name type="scientific">Caenorhabditis remanei</name>
    <name type="common">Caenorhabditis vulgaris</name>
    <dbReference type="NCBI Taxonomy" id="31234"/>
    <lineage>
        <taxon>Eukaryota</taxon>
        <taxon>Metazoa</taxon>
        <taxon>Ecdysozoa</taxon>
        <taxon>Nematoda</taxon>
        <taxon>Chromadorea</taxon>
        <taxon>Rhabditida</taxon>
        <taxon>Rhabditina</taxon>
        <taxon>Rhabditomorpha</taxon>
        <taxon>Rhabditoidea</taxon>
        <taxon>Rhabditidae</taxon>
        <taxon>Peloderinae</taxon>
        <taxon>Caenorhabditis</taxon>
    </lineage>
</organism>
<dbReference type="RefSeq" id="XP_053591526.1">
    <property type="nucleotide sequence ID" value="XM_053722881.1"/>
</dbReference>
<feature type="zinc finger region" description="UBR-type" evidence="5">
    <location>
        <begin position="1228"/>
        <end position="1294"/>
    </location>
</feature>
<feature type="domain" description="UBR-type" evidence="8">
    <location>
        <begin position="1228"/>
        <end position="1294"/>
    </location>
</feature>
<feature type="region of interest" description="UBR4 E3 catalytic module" evidence="6">
    <location>
        <begin position="3808"/>
        <end position="4220"/>
    </location>
</feature>
<evidence type="ECO:0000259" key="8">
    <source>
        <dbReference type="PROSITE" id="PS51157"/>
    </source>
</evidence>
<comment type="caution">
    <text evidence="9">The sequence shown here is derived from an EMBL/GenBank/DDBJ whole genome shotgun (WGS) entry which is preliminary data.</text>
</comment>
<dbReference type="Pfam" id="PF02207">
    <property type="entry name" value="zf-UBR"/>
    <property type="match status" value="1"/>
</dbReference>
<dbReference type="InterPro" id="IPR025704">
    <property type="entry name" value="E3_Ub_ligase_UBR4_C"/>
</dbReference>
<dbReference type="CDD" id="cd19674">
    <property type="entry name" value="UBR-box_UBR4_like"/>
    <property type="match status" value="1"/>
</dbReference>
<gene>
    <name evidence="9" type="ORF">GCK72_001218</name>
</gene>
<protein>
    <recommendedName>
        <fullName evidence="8">UBR-type domain-containing protein</fullName>
    </recommendedName>
</protein>
<dbReference type="GO" id="GO:0006260">
    <property type="term" value="P:DNA replication"/>
    <property type="evidence" value="ECO:0007669"/>
    <property type="project" value="InterPro"/>
</dbReference>
<sequence>MNSRRLAIGLARYVQQDTNQEVKGEIIAAFIYRLRVVVNYKSKDVDEICEAMRILIQRLVDLPPVTFAPEVWMPLMAAISEGGIEPQWRMMMETVDVSSLPPPTEPNDPESDFEDEIDLQLTTSPKYYEQITSICKEFVLKYGLTRRVFAAILGTDLSETMEKMIDQKWDSLKIQTSNESASQASYLMERNIFDVFSEMKDHEMFAKELFYASLARILKRLQEHQKPSQDSEDVSFYESSFQIFDEVLKKMWPYLSKTDSSIKKNSMKIFEKLLSICPNNVLVQKLTEKFVDTCGWLKISAEDICEEMEPRLWKVVGSLVARLLDLKKTIPYEIVSYAIAVHITQEVTLASPEDYAPDDFEALCEQPPGGSKKEMFLRSMVDATRASLLQVLIYLRTSKSSSDVVQFMRDYYSELVFSQETLIMHASIDMFRESTFRDSIKSEDILSIVDSIIDTPAIVSMVLVICGIKDVKTAKQALEKTLIRMANDLEDEDQKREGYVNHLHESSSFWACVAKYADRNILDKAAKRFVEVAIDSPDIRTATLSADIFLTILKLELVSDAEKLSEDAVICNAKFSNWDMEESRFRQVGNKLVECNMAKRPKYAQVPLFTLQHLQEVDSLPMRDLIYTVTLMQFLKTKEGMELHKQFYENYPGLDEIFENFHSREHKIRLCSRLLGEFAKIVSENEKGSLIFSLDHENVLNWLEEIGIIDSPIISEKLIDLTFHVEVWHALNFLQFESTECHFDDVQTFGRIWMTNVMEVIPDKTLREVEDQITIMLRNQYEKQGYKMKALREKRFNGKFPKYPKPEPLEPQILSMHNRIGIWLTKKKVEEFADESTKLFTWLIGVCSGQKSYGDVVTAEAKKILAKLYPDQQKQEDIKHYFGMSALLNGIGICKEEEGKFSFRPMFIRIYQEVVSRDMTTWEAGYSMEVISKRLGGFHEWLEDVNEEKLEKDNGHHLQVIQKLSHHCWFKLRTIEVAELDNTTPDHILLTLRKFSEVIASRMDKIINWLIPTLSPFTLASRLDLLLEIIFLFPEIVEKYRKQIESYFFKLFDLFLKEEYIDGLVNNPEFKIQTTDKYLSSTLNTKREYYLKDPTQNKLFRVPDLLMLISKYGSKNVQIYCLKKIGEALAILPGKILENQEVLRGNKNIEENSEKRVACDVIVLSEFLGYFNCLYSQISMETLSEPSEETIMKTFMLLDTGSRSKNETNKRKTSSGLPRHHQDHIDMKYCTFKSTGNKFTSQHWYNCYTCNMMESTGVCSTCAVNCHRGHELAYSKKGAFFCDCGSKPCDAMKGADHYPNAMNSLRGQFPDNSIQKTSPKPRDVFVYFFEFLKTKDDDFEELKNSLKAVQKEFQKAQNDLEKVLESIDYANRKALNVTEHQRSVVESMKNMDRVVLEEKEEFMSPLDAAGHFLPIRGSDSMVQDRGLSITLRQRELADIIKLDDGTELLVMIPDSVQSCLQLHYMDTRTHLLQGMHCLRTETEQIPFSPVSLDVSGNRLVVCGTYEIYALRFSPQGTVIDRAHIKLLENGSSGSMNGNPVKKARFCPEIEGDTRKKQLIAVATMQYIRVYDLTLHETNFVEEMVLTTGNVEDVLILNPVNGNIRVLVLSSSGYLYEHNISDCTADNNSIFLTNVVNTPGMDMNGDGVSLHYSSKFNLLFVSLDSALYVARLPEPTGNSQAPIYDWKPMNIKWPVEVWREASGIIACLSKEITDQVMYFHPTVDKIMIQKTQVNRPIMTFFMMTSSKNQSIYSVMIFPNLPTCEIWESSWENVHDLWIADVPSERFAIEVVEQKTVPKPLDKEDLVLLAEQCEPIGTVEWSCRDIEMFYTHTELNHRLSISESMPITVVQQTHFTLTARVTNSRQIVRMIRLEVEGPTGPEYLKIGNTRYTVSTRNAKVYDLRLTREESLTLDHRNITIEVIPKTNQNTVKLKSLKLYGCDRNAMDEIQPRFERQPVLNTPNRLVYSILEFPGEDVQWVEKVAESHLSRKLNHPSVCSISTKSILKCHPKIDEKLFQIIDRSYLQEWKSLANWTEESGFSEMRMHHVEHLLDRMEAVRTRWPYFYQTLKQEFGAVTCFVELMRDEMRKMPLHRCQMMAQAIVKVVFGMLSYGTDESEKLIHVFLDIFTDNSTYHLANDLRSAVQETFSRYDNVLKQEKQLIEGKDKKELIRIGNTGLAPFYGAPRVLAKTPANLMISNVTDTLPLEEIEKTTWLDQIISLLLEKLSRSKSTSTWQNISDSPAYNLSRVLASCVAICDPKIIGSHFSRLIRLISYDANEIYPFSEKTFPNYSLLRSVELLLFVCLEKRGEEKKENLEMLDSIVNELQTVGIRDLCFNVLEKVIPEWKERGPATFARNSSESHRKVWLPHVPLVSSSANPPNANVMNWPSSLEDAYIIACTDLVLLIPQHLQELDRRKSVPRDDRWIQKLCQLANLSNGCSAYRQCKKLLLAMCYNDETKYKIMRDKYKMQELLQQLVNKYLNVSKEVGGHQQLTEIVDILASITKLAMIRPDMWRDVCSTYTTWLLRLACYTTKVVASQVVELLIVAVRDSSVGGQLSIQLADSIIEAQNGEFIEKIIKRFLIGKDEQLRWTLHGMLRSVIQLASRQNQCSIVKKLYNTVYPMVENLGVQGAQLVDLIATYAPRVFSSAELVSMTQSEISTIQKIGDTLDKDGYQGMYELMSHLGLGWKSIQFDRNPCLVCFTSRGIHDVVKMTTIKSDTRYSANTMIYKLLSNYEISKVIIKLSDVKKSKAIRKVSLYYSAKSVESVELKLHPELWRKCAVVNVGENETIINLSLAVPVVTSSLIIEFDEVTDQRSSSQLHCPRCSGPVRTHSGVCDSCGENAFQCMKCRSINYVEKEPFLCQSCGYCKYARIELSAVCRALPGAQHITCDAERGQCVQEITQLLTKMETTKTKLTGYRAVCESLYLKNRPLPPYKLHVENNHASEFFETNGTMSTEQLAFQSVTNPMSNLAVTIKTLHTELCQQTQQLMYLHEELNRYDHASEVSIVFHKSQNTSYYSTSESCFGCLCNQLLHSIALLHSACDDENALNLLLSFDSTIERLGILAQTYETLREEVEELLVRLMFGRTDVTSKIEKLIENGDVNLSVMVKSLMYAADPTWQQKLKLLVRFAIEKRDENSCLQALMVLNKYLEATKTVSMDERKKIKVTKKEGVVKWLTSDEDWNDCCSIASTSTAPPPSTPSNPYEWISECLFSQWMSVRSAANQLLINLSRQQFHEPIALLLLCENLAKLTTLPSADCDQFMSSCHTIIDSSVNTKTRLFVQQFHVYLIRKIHEECANLHGQKITLSTDNTFGERLRCFVELLSLLLSGSYVENVLLKAGADDLLIFLLHSTIFLKRMMTRRTRAIDSSRTALEKLLKRVSCRDGTKLMSVCVDSLKLVKDTSTLGIIVGVMMEIMNPQQETEESFLIQIEKDVAQEDFLQGRMTHNPYNSNDLGMGPLMRDIKNKICRDTEMIALMEDDNGMELLVNGNIISLSLSVREVYDRLWKRTNNGSPMLIVYRMRGLMGDAVETFIENFGVAENSEEDDEEDEQLVRMTNCLTQCGGIDKLMDLMATNVESSSGRFLLGHLRKMFERIVKIPVGRRVLIERRMVERMMSVVRTCCADPTNESKVAIGMELYKVVEFVVSDKHVQDILCGIKEEDANWWFDLFEKRGNEEGSVTELHRKTAQILDQMTSSIGNIVMGSDASENVLVGMYSRILKWDVIDAGVPPSDIQARQRISRRDQTIMMTEQLANITANILPSTYGARLKQKILDSGVIATTCQYLMKDLPNLYQPTESPEWKVFLSQPSLKLILTLLAGLARGHQASQKEIAKTTLKLMHRLEQVASDNSIGTLAENVIEALNEDEEVKNQIKMVRDETEKKKKQMAMMNREKQLMKMRMKVGTGGQIKVSSRTLHNEPSIDDTDSLSCCICRESVIRGSQASGVYAFAAIDQESARTCTVSMMVMVHLDCHKNAIRGGGGGRAVDEWTRSKLHNAGAKCNVITPIAMGTTTDEIWIEAIHRYEIDIGRVSGLAHVVVNRNFVFIDICKLVNRFIHKRSFSLQSEGGGRESNMQYLAILHLFGVSLPADAAELEISSSDQRLIGFLFTELTTESWNDQKNDVLRATLHDAQTNGPIATYQDAKPILMTWAFVDAYFNKVIKITGDDRLEWLREHLVETINKTRGFVDDFDSNVLPCEGLAEFCDVTGALLNELAVFLPDN</sequence>
<keyword evidence="2" id="KW-0479">Metal-binding</keyword>
<evidence type="ECO:0000256" key="2">
    <source>
        <dbReference type="ARBA" id="ARBA00022723"/>
    </source>
</evidence>
<proteinExistence type="inferred from homology"/>
<keyword evidence="4" id="KW-0862">Zinc</keyword>
<dbReference type="Proteomes" id="UP000483820">
    <property type="component" value="Chromosome I"/>
</dbReference>
<dbReference type="EMBL" id="WUAV01000001">
    <property type="protein sequence ID" value="KAF1769401.1"/>
    <property type="molecule type" value="Genomic_DNA"/>
</dbReference>
<keyword evidence="3 6" id="KW-0863">Zinc-finger</keyword>
<dbReference type="PROSITE" id="PS51157">
    <property type="entry name" value="ZF_UBR"/>
    <property type="match status" value="1"/>
</dbReference>
<evidence type="ECO:0000256" key="3">
    <source>
        <dbReference type="ARBA" id="ARBA00022771"/>
    </source>
</evidence>
<evidence type="ECO:0000256" key="5">
    <source>
        <dbReference type="PROSITE-ProRule" id="PRU00508"/>
    </source>
</evidence>
<accession>A0A6A5HQ93</accession>
<dbReference type="InterPro" id="IPR003126">
    <property type="entry name" value="Znf_UBR"/>
</dbReference>
<reference evidence="9 10" key="1">
    <citation type="submission" date="2019-12" db="EMBL/GenBank/DDBJ databases">
        <title>Chromosome-level assembly of the Caenorhabditis remanei genome.</title>
        <authorList>
            <person name="Teterina A.A."/>
            <person name="Willis J.H."/>
            <person name="Phillips P.C."/>
        </authorList>
    </citation>
    <scope>NUCLEOTIDE SEQUENCE [LARGE SCALE GENOMIC DNA]</scope>
    <source>
        <strain evidence="9 10">PX506</strain>
        <tissue evidence="9">Whole organism</tissue>
    </source>
</reference>
<dbReference type="CTD" id="9810963"/>
<dbReference type="InterPro" id="IPR056530">
    <property type="entry name" value="UBR4-like_dom"/>
</dbReference>
<name>A0A6A5HQ93_CAERE</name>
<keyword evidence="7" id="KW-0175">Coiled coil</keyword>
<dbReference type="Pfam" id="PF24079">
    <property type="entry name" value="UBR4"/>
    <property type="match status" value="1"/>
</dbReference>
<dbReference type="InterPro" id="IPR045189">
    <property type="entry name" value="UBR4-like"/>
</dbReference>
<dbReference type="Pfam" id="PF02916">
    <property type="entry name" value="DNA_PPF"/>
    <property type="match status" value="1"/>
</dbReference>
<dbReference type="SMART" id="SM00396">
    <property type="entry name" value="ZnF_UBR1"/>
    <property type="match status" value="1"/>
</dbReference>
<evidence type="ECO:0000256" key="7">
    <source>
        <dbReference type="SAM" id="Coils"/>
    </source>
</evidence>
<evidence type="ECO:0000256" key="6">
    <source>
        <dbReference type="PROSITE-ProRule" id="PRU01388"/>
    </source>
</evidence>